<feature type="active site" evidence="3">
    <location>
        <position position="288"/>
    </location>
</feature>
<dbReference type="InterPro" id="IPR016162">
    <property type="entry name" value="Ald_DH_N"/>
</dbReference>
<evidence type="ECO:0000256" key="4">
    <source>
        <dbReference type="RuleBase" id="RU003345"/>
    </source>
</evidence>
<evidence type="ECO:0000256" key="1">
    <source>
        <dbReference type="ARBA" id="ARBA00009986"/>
    </source>
</evidence>
<accession>A0A5E4WI23</accession>
<dbReference type="GO" id="GO:0005829">
    <property type="term" value="C:cytosol"/>
    <property type="evidence" value="ECO:0007669"/>
    <property type="project" value="TreeGrafter"/>
</dbReference>
<evidence type="ECO:0000313" key="6">
    <source>
        <dbReference type="EMBL" id="VVE24288.1"/>
    </source>
</evidence>
<dbReference type="InterPro" id="IPR029510">
    <property type="entry name" value="Ald_DH_CS_GLU"/>
</dbReference>
<dbReference type="EC" id="1.2.1.16" evidence="6"/>
<feature type="domain" description="Aldehyde dehydrogenase" evidence="5">
    <location>
        <begin position="52"/>
        <end position="510"/>
    </location>
</feature>
<dbReference type="FunFam" id="3.40.605.10:FF:000005">
    <property type="entry name" value="Succinate-semialdehyde dehydrogenase I"/>
    <property type="match status" value="1"/>
</dbReference>
<dbReference type="PROSITE" id="PS00687">
    <property type="entry name" value="ALDEHYDE_DEHYDR_GLU"/>
    <property type="match status" value="1"/>
</dbReference>
<gene>
    <name evidence="6" type="primary">gabD_2</name>
    <name evidence="6" type="ORF">PIN31115_03306</name>
</gene>
<dbReference type="AlphaFoldDB" id="A0A5E4WI23"/>
<proteinExistence type="inferred from homology"/>
<dbReference type="InterPro" id="IPR016160">
    <property type="entry name" value="Ald_DH_CS_CYS"/>
</dbReference>
<evidence type="ECO:0000313" key="7">
    <source>
        <dbReference type="Proteomes" id="UP000333828"/>
    </source>
</evidence>
<dbReference type="SUPFAM" id="SSF53720">
    <property type="entry name" value="ALDH-like"/>
    <property type="match status" value="1"/>
</dbReference>
<dbReference type="InterPro" id="IPR010102">
    <property type="entry name" value="Succ_semiAld_DH"/>
</dbReference>
<dbReference type="PANTHER" id="PTHR43353">
    <property type="entry name" value="SUCCINATE-SEMIALDEHYDE DEHYDROGENASE, MITOCHONDRIAL"/>
    <property type="match status" value="1"/>
</dbReference>
<dbReference type="Gene3D" id="3.40.309.10">
    <property type="entry name" value="Aldehyde Dehydrogenase, Chain A, domain 2"/>
    <property type="match status" value="1"/>
</dbReference>
<dbReference type="GO" id="GO:0004777">
    <property type="term" value="F:succinate-semialdehyde dehydrogenase (NAD+) activity"/>
    <property type="evidence" value="ECO:0007669"/>
    <property type="project" value="TreeGrafter"/>
</dbReference>
<dbReference type="Pfam" id="PF00171">
    <property type="entry name" value="Aldedh"/>
    <property type="match status" value="1"/>
</dbReference>
<keyword evidence="7" id="KW-1185">Reference proteome</keyword>
<dbReference type="PROSITE" id="PS00070">
    <property type="entry name" value="ALDEHYDE_DEHYDR_CYS"/>
    <property type="match status" value="1"/>
</dbReference>
<dbReference type="InterPro" id="IPR016161">
    <property type="entry name" value="Ald_DH/histidinol_DH"/>
</dbReference>
<dbReference type="NCBIfam" id="TIGR01780">
    <property type="entry name" value="SSADH"/>
    <property type="match status" value="1"/>
</dbReference>
<dbReference type="CDD" id="cd07103">
    <property type="entry name" value="ALDH_F5_SSADH_GabD"/>
    <property type="match status" value="1"/>
</dbReference>
<sequence length="515" mass="55126">MERQAASRVSGDLGTDVARHAINDFCRRPRPTTMQLKDTTLFKQLAWVDGQWIAADSGKTFDVLDPATGEVLARVPELGAEETTRAVAAAEAAQKPWAARTGKERAAVLRRWFDLMIANTDDLAYLMTREQGKPLAESRGEIAYAASFIEWFAEEAKRIDGDVLATPAADKRLVTIKQPVGVCAAITPWNFPAAMITRKVAPALAAGCAIVVKPSELTPLSAFALAELAHRAGIPAGVFQVVTGDARAVGGVLTAHPTVRKLSFTGSTGVGRLLMAQCAPTIKRLSLELGGNAPFIVFDDADLDAAVEGAIAAKYRNGGQTCVCANRFYIQDGVYDAFAEKFAKRVAEMKVGNGLEDGVVIGPLIEGKAVEKVVTLVEDAKARGGRVLVGGEAHALGGTYYTPTIIADATSQMRVAREEIFGPVAPLFRFTRDIDAVALANDTEFGLAAYLYTRDIARAWRTAEALEYGMVGLNTGLISNEVAPFGGIKQSGVGREGSHYGIEEYLELKYLCLQV</sequence>
<reference evidence="6 7" key="1">
    <citation type="submission" date="2019-08" db="EMBL/GenBank/DDBJ databases">
        <authorList>
            <person name="Peeters C."/>
        </authorList>
    </citation>
    <scope>NUCLEOTIDE SEQUENCE [LARGE SCALE GENOMIC DNA]</scope>
    <source>
        <strain evidence="6 7">LMG 31115</strain>
    </source>
</reference>
<evidence type="ECO:0000259" key="5">
    <source>
        <dbReference type="Pfam" id="PF00171"/>
    </source>
</evidence>
<dbReference type="InterPro" id="IPR050740">
    <property type="entry name" value="Aldehyde_DH_Superfamily"/>
</dbReference>
<dbReference type="PANTHER" id="PTHR43353:SF5">
    <property type="entry name" value="SUCCINATE-SEMIALDEHYDE DEHYDROGENASE, MITOCHONDRIAL"/>
    <property type="match status" value="1"/>
</dbReference>
<evidence type="ECO:0000256" key="2">
    <source>
        <dbReference type="ARBA" id="ARBA00023002"/>
    </source>
</evidence>
<dbReference type="Gene3D" id="3.40.605.10">
    <property type="entry name" value="Aldehyde Dehydrogenase, Chain A, domain 1"/>
    <property type="match status" value="1"/>
</dbReference>
<comment type="similarity">
    <text evidence="1 4">Belongs to the aldehyde dehydrogenase family.</text>
</comment>
<dbReference type="EMBL" id="CABPSI010000003">
    <property type="protein sequence ID" value="VVE24288.1"/>
    <property type="molecule type" value="Genomic_DNA"/>
</dbReference>
<dbReference type="Proteomes" id="UP000333828">
    <property type="component" value="Unassembled WGS sequence"/>
</dbReference>
<dbReference type="FunFam" id="3.40.309.10:FF:000004">
    <property type="entry name" value="Succinate-semialdehyde dehydrogenase I"/>
    <property type="match status" value="1"/>
</dbReference>
<evidence type="ECO:0000256" key="3">
    <source>
        <dbReference type="PROSITE-ProRule" id="PRU10007"/>
    </source>
</evidence>
<organism evidence="6 7">
    <name type="scientific">Pandoraea iniqua</name>
    <dbReference type="NCBI Taxonomy" id="2508288"/>
    <lineage>
        <taxon>Bacteria</taxon>
        <taxon>Pseudomonadati</taxon>
        <taxon>Pseudomonadota</taxon>
        <taxon>Betaproteobacteria</taxon>
        <taxon>Burkholderiales</taxon>
        <taxon>Burkholderiaceae</taxon>
        <taxon>Pandoraea</taxon>
    </lineage>
</organism>
<name>A0A5E4WI23_9BURK</name>
<keyword evidence="2 4" id="KW-0560">Oxidoreductase</keyword>
<dbReference type="GO" id="GO:0009450">
    <property type="term" value="P:gamma-aminobutyric acid catabolic process"/>
    <property type="evidence" value="ECO:0007669"/>
    <property type="project" value="InterPro"/>
</dbReference>
<dbReference type="InterPro" id="IPR016163">
    <property type="entry name" value="Ald_DH_C"/>
</dbReference>
<protein>
    <submittedName>
        <fullName evidence="6">Succinate-semialdehyde dehydrogenase</fullName>
        <ecNumber evidence="6">1.2.1.16</ecNumber>
    </submittedName>
</protein>
<dbReference type="InterPro" id="IPR015590">
    <property type="entry name" value="Aldehyde_DH_dom"/>
</dbReference>